<proteinExistence type="predicted"/>
<keyword evidence="2" id="KW-1185">Reference proteome</keyword>
<gene>
    <name evidence="1" type="ORF">L3Q82_021142</name>
</gene>
<reference evidence="1" key="1">
    <citation type="submission" date="2022-04" db="EMBL/GenBank/DDBJ databases">
        <title>Jade perch genome.</title>
        <authorList>
            <person name="Chao B."/>
        </authorList>
    </citation>
    <scope>NUCLEOTIDE SEQUENCE</scope>
    <source>
        <strain evidence="1">CB-2022</strain>
    </source>
</reference>
<organism evidence="1 2">
    <name type="scientific">Scortum barcoo</name>
    <name type="common">barcoo grunter</name>
    <dbReference type="NCBI Taxonomy" id="214431"/>
    <lineage>
        <taxon>Eukaryota</taxon>
        <taxon>Metazoa</taxon>
        <taxon>Chordata</taxon>
        <taxon>Craniata</taxon>
        <taxon>Vertebrata</taxon>
        <taxon>Euteleostomi</taxon>
        <taxon>Actinopterygii</taxon>
        <taxon>Neopterygii</taxon>
        <taxon>Teleostei</taxon>
        <taxon>Neoteleostei</taxon>
        <taxon>Acanthomorphata</taxon>
        <taxon>Eupercaria</taxon>
        <taxon>Centrarchiformes</taxon>
        <taxon>Terapontoidei</taxon>
        <taxon>Terapontidae</taxon>
        <taxon>Scortum</taxon>
    </lineage>
</organism>
<dbReference type="EMBL" id="CM041533">
    <property type="protein sequence ID" value="KAI3374570.1"/>
    <property type="molecule type" value="Genomic_DNA"/>
</dbReference>
<accession>A0ACB8X2S3</accession>
<dbReference type="Proteomes" id="UP000831701">
    <property type="component" value="Chromosome 3"/>
</dbReference>
<evidence type="ECO:0000313" key="2">
    <source>
        <dbReference type="Proteomes" id="UP000831701"/>
    </source>
</evidence>
<protein>
    <submittedName>
        <fullName evidence="1">Uncharacterized protein</fullName>
    </submittedName>
</protein>
<comment type="caution">
    <text evidence="1">The sequence shown here is derived from an EMBL/GenBank/DDBJ whole genome shotgun (WGS) entry which is preliminary data.</text>
</comment>
<evidence type="ECO:0000313" key="1">
    <source>
        <dbReference type="EMBL" id="KAI3374570.1"/>
    </source>
</evidence>
<name>A0ACB8X2S3_9TELE</name>
<sequence>MGARRQELRGVFFGGGLGFALTLQPPLLRLWGQRSQGFKQGWSLPVTKLPDDDDDDDDDEDEDVLVFLFSSCLVSNPTVHLFNLLPFGLSEVMSRLVLFASAVVALWSASVLSLSGCLVVFPRVGSVFSSAPEAHMLLRSRRANSFLEELKPASMERECVEERCDFEEAREIFQTREATLEFWTVYTDGNQCNSNMCVHGACVDLYQAYACRCNHGSRGADTAICVESQTATNCSVENGGCDHDCLESDDGLTRRCSCLSGYKLHDDSKKCVPKGSSTCGQLLIGRSSYTKPRDGLLPWMVGGEVGKKGESPWQVLLLNARGRFHCGGVLIGESWVLTAAHCLNNNLKFRVRLGDYERHRDEGSEVTLRVEQTFKHPNYNSRTVDNDIALLRLETPAPFSEFILPICLPGREMAERVLHLNGTPTVVSGWGKDIHDQYSSALNVIKIPLVDHDVCAHQMSHNITDNVLCAGILGQMMDACKGDSGGPMVTLYKNTWFLIGLVSWGEGCGQLDKLGVYTKVSNYNEWIQRVQAEWDKSQHPREPPTV</sequence>